<dbReference type="Gene3D" id="1.10.287.130">
    <property type="match status" value="1"/>
</dbReference>
<proteinExistence type="predicted"/>
<accession>A0AAU8JEA6</accession>
<dbReference type="RefSeq" id="WP_354635246.1">
    <property type="nucleotide sequence ID" value="NZ_CP159837.1"/>
</dbReference>
<protein>
    <recommendedName>
        <fullName evidence="2">Signal transduction histidine kinase dimerisation/phosphoacceptor domain-containing protein</fullName>
    </recommendedName>
</protein>
<reference evidence="1" key="1">
    <citation type="submission" date="2024-07" db="EMBL/GenBank/DDBJ databases">
        <authorList>
            <person name="Kim Y.J."/>
            <person name="Jeong J.Y."/>
        </authorList>
    </citation>
    <scope>NUCLEOTIDE SEQUENCE</scope>
    <source>
        <strain evidence="1">GIHE-MW2</strain>
    </source>
</reference>
<dbReference type="AlphaFoldDB" id="A0AAU8JEA6"/>
<sequence>MAGIAHEINNPVIFIYGNIDRTGEYVEDLINLLKLYQGKYPQSAPKIQYNIEAINIIFFQKYLKKVLNYMKIVAQRPVQFLRNLSCMKRK</sequence>
<organism evidence="1">
    <name type="scientific">Planktothricoides raciborskii GIHE-MW2</name>
    <dbReference type="NCBI Taxonomy" id="2792601"/>
    <lineage>
        <taxon>Bacteria</taxon>
        <taxon>Bacillati</taxon>
        <taxon>Cyanobacteriota</taxon>
        <taxon>Cyanophyceae</taxon>
        <taxon>Oscillatoriophycideae</taxon>
        <taxon>Oscillatoriales</taxon>
        <taxon>Oscillatoriaceae</taxon>
        <taxon>Planktothricoides</taxon>
    </lineage>
</organism>
<dbReference type="EMBL" id="CP159837">
    <property type="protein sequence ID" value="XCM36627.1"/>
    <property type="molecule type" value="Genomic_DNA"/>
</dbReference>
<evidence type="ECO:0000313" key="1">
    <source>
        <dbReference type="EMBL" id="XCM36627.1"/>
    </source>
</evidence>
<evidence type="ECO:0008006" key="2">
    <source>
        <dbReference type="Google" id="ProtNLM"/>
    </source>
</evidence>
<gene>
    <name evidence="1" type="ORF">ABWT76_005400</name>
</gene>
<name>A0AAU8JEA6_9CYAN</name>